<dbReference type="InterPro" id="IPR036396">
    <property type="entry name" value="Cyt_P450_sf"/>
</dbReference>
<reference evidence="9" key="1">
    <citation type="submission" date="2018-08" db="EMBL/GenBank/DDBJ databases">
        <authorList>
            <person name="Rossello M."/>
        </authorList>
    </citation>
    <scope>NUCLEOTIDE SEQUENCE [LARGE SCALE GENOMIC DNA]</scope>
    <source>
        <strain evidence="9">cv. Chinese Spring</strain>
    </source>
</reference>
<dbReference type="Gramene" id="TraesKAR6A01G0119350.1">
    <property type="protein sequence ID" value="cds.TraesKAR6A01G0119350.1"/>
    <property type="gene ID" value="TraesKAR6A01G0119350"/>
</dbReference>
<dbReference type="FunFam" id="1.10.630.10:FF:000064">
    <property type="entry name" value="Cytochrome P450 monooxygenase"/>
    <property type="match status" value="1"/>
</dbReference>
<dbReference type="Gramene" id="TraesWEE_scaffold_119128_01G000100.1">
    <property type="protein sequence ID" value="TraesWEE_scaffold_119128_01G000100.1"/>
    <property type="gene ID" value="TraesWEE_scaffold_119128_01G000100"/>
</dbReference>
<dbReference type="Gramene" id="TraesJAG6A03G03297500.1">
    <property type="protein sequence ID" value="TraesJAG6A03G03297500.1"/>
    <property type="gene ID" value="TraesJAG6A03G03297500"/>
</dbReference>
<feature type="transmembrane region" description="Helical" evidence="8">
    <location>
        <begin position="6"/>
        <end position="25"/>
    </location>
</feature>
<dbReference type="GO" id="GO:0020037">
    <property type="term" value="F:heme binding"/>
    <property type="evidence" value="ECO:0007669"/>
    <property type="project" value="InterPro"/>
</dbReference>
<evidence type="ECO:0000256" key="7">
    <source>
        <dbReference type="RuleBase" id="RU000461"/>
    </source>
</evidence>
<keyword evidence="5 6" id="KW-0408">Iron</keyword>
<keyword evidence="3 6" id="KW-0479">Metal-binding</keyword>
<keyword evidence="7" id="KW-0503">Monooxygenase</keyword>
<dbReference type="SMR" id="A0A3B6NPR3"/>
<dbReference type="InterPro" id="IPR002401">
    <property type="entry name" value="Cyt_P450_E_grp-I"/>
</dbReference>
<dbReference type="Gramene" id="TraesCS6A03G0431200.1">
    <property type="protein sequence ID" value="TraesCS6A03G0431200.1.CDS"/>
    <property type="gene ID" value="TraesCS6A03G0431200"/>
</dbReference>
<dbReference type="PROSITE" id="PS00086">
    <property type="entry name" value="CYTOCHROME_P450"/>
    <property type="match status" value="1"/>
</dbReference>
<dbReference type="RefSeq" id="XP_044406352.1">
    <property type="nucleotide sequence ID" value="XM_044550417.1"/>
</dbReference>
<feature type="binding site" description="axial binding residue" evidence="6">
    <location>
        <position position="456"/>
    </location>
    <ligand>
        <name>heme</name>
        <dbReference type="ChEBI" id="CHEBI:30413"/>
    </ligand>
    <ligandPart>
        <name>Fe</name>
        <dbReference type="ChEBI" id="CHEBI:18248"/>
    </ligandPart>
</feature>
<name>A0A3B6NPR3_WHEAT</name>
<dbReference type="Pfam" id="PF00067">
    <property type="entry name" value="p450"/>
    <property type="match status" value="1"/>
</dbReference>
<keyword evidence="8" id="KW-0472">Membrane</keyword>
<dbReference type="Gene3D" id="1.10.630.10">
    <property type="entry name" value="Cytochrome P450"/>
    <property type="match status" value="1"/>
</dbReference>
<organism evidence="9">
    <name type="scientific">Triticum aestivum</name>
    <name type="common">Wheat</name>
    <dbReference type="NCBI Taxonomy" id="4565"/>
    <lineage>
        <taxon>Eukaryota</taxon>
        <taxon>Viridiplantae</taxon>
        <taxon>Streptophyta</taxon>
        <taxon>Embryophyta</taxon>
        <taxon>Tracheophyta</taxon>
        <taxon>Spermatophyta</taxon>
        <taxon>Magnoliopsida</taxon>
        <taxon>Liliopsida</taxon>
        <taxon>Poales</taxon>
        <taxon>Poaceae</taxon>
        <taxon>BOP clade</taxon>
        <taxon>Pooideae</taxon>
        <taxon>Triticodae</taxon>
        <taxon>Triticeae</taxon>
        <taxon>Triticinae</taxon>
        <taxon>Triticum</taxon>
    </lineage>
</organism>
<dbReference type="Gramene" id="TraesARI6A03G03258660.1">
    <property type="protein sequence ID" value="TraesARI6A03G03258660.1"/>
    <property type="gene ID" value="TraesARI6A03G03258660"/>
</dbReference>
<dbReference type="GeneID" id="123130543"/>
<dbReference type="PRINTS" id="PR00385">
    <property type="entry name" value="P450"/>
</dbReference>
<gene>
    <name evidence="9" type="primary">LOC123130543</name>
</gene>
<dbReference type="InterPro" id="IPR001128">
    <property type="entry name" value="Cyt_P450"/>
</dbReference>
<dbReference type="PANTHER" id="PTHR47955">
    <property type="entry name" value="CYTOCHROME P450 FAMILY 71 PROTEIN"/>
    <property type="match status" value="1"/>
</dbReference>
<evidence type="ECO:0000256" key="8">
    <source>
        <dbReference type="SAM" id="Phobius"/>
    </source>
</evidence>
<comment type="cofactor">
    <cofactor evidence="6">
        <name>heme</name>
        <dbReference type="ChEBI" id="CHEBI:30413"/>
    </cofactor>
</comment>
<dbReference type="GO" id="GO:0005506">
    <property type="term" value="F:iron ion binding"/>
    <property type="evidence" value="ECO:0007669"/>
    <property type="project" value="InterPro"/>
</dbReference>
<keyword evidence="6 7" id="KW-0349">Heme</keyword>
<evidence type="ECO:0000256" key="5">
    <source>
        <dbReference type="ARBA" id="ARBA00023004"/>
    </source>
</evidence>
<keyword evidence="4 8" id="KW-1133">Transmembrane helix</keyword>
<dbReference type="CDD" id="cd11072">
    <property type="entry name" value="CYP71-like"/>
    <property type="match status" value="1"/>
</dbReference>
<evidence type="ECO:0000313" key="9">
    <source>
        <dbReference type="EnsemblPlants" id="TraesCS6A02G174700.1"/>
    </source>
</evidence>
<dbReference type="EnsemblPlants" id="TraesCS6A02G174700.1">
    <property type="protein sequence ID" value="TraesCS6A02G174700.1"/>
    <property type="gene ID" value="TraesCS6A02G174700"/>
</dbReference>
<keyword evidence="7" id="KW-0560">Oxidoreductase</keyword>
<dbReference type="Proteomes" id="UP000019116">
    <property type="component" value="Chromosome 6A"/>
</dbReference>
<comment type="similarity">
    <text evidence="1 7">Belongs to the cytochrome P450 family.</text>
</comment>
<proteinExistence type="inferred from homology"/>
<dbReference type="KEGG" id="taes:123130543"/>
<dbReference type="PaxDb" id="4565-Traes_6AS_DCE3056B9.2"/>
<dbReference type="Gramene" id="TraesROB_scaffold_121570_01G000100.1">
    <property type="protein sequence ID" value="TraesROB_scaffold_121570_01G000100.1"/>
    <property type="gene ID" value="TraesROB_scaffold_121570_01G000100"/>
</dbReference>
<dbReference type="GO" id="GO:0004497">
    <property type="term" value="F:monooxygenase activity"/>
    <property type="evidence" value="ECO:0007669"/>
    <property type="project" value="UniProtKB-KW"/>
</dbReference>
<evidence type="ECO:0000256" key="4">
    <source>
        <dbReference type="ARBA" id="ARBA00022989"/>
    </source>
</evidence>
<sequence length="518" mass="57438">MDADVPLHLLLFVPLLAVIPLILFASRRLTPPESSGVARLPPGPWALPVIGHLHHLAGAIPHQALRDLARRHGPLMLLRFGEVTAVVASSPDAAREILKTHDPAFASRPVGPMSRLWFQGSEGLVFAPFGDAWRQLRKICTQELLSARRVHYFRPVRQDELGRLLRAVASSSPSPSERRPVNLTGIIAAYIADSTVRAIIGSRPFKGCDACLKLFEDMFRMRPGLSLPDLFPSSRLAMLVSREPGRIKRCRREMLQIMDAVIQEHRERKAAGEGEAEDEDLVDVLLGLQEEVGSQHPLTTENIKFVMIDMFAAGSETATTALQWVMAELMRNPRVRHKAQEEVRRALAAHRRVTEDVLGSLHYVHMVVKESLRLHVPGPLLTLRQCRSPCQVLGYDVPPGATVLVNSWAIARDPAHWDAPEEFLPERFDQEQGGAGRDFKGTDFEFIPFGAGRRMCPGMTFGLAHIELALAALLFHFDLELPADVDAAGLDMTEEAGITTRRRSELLVVATTLVPVPE</sequence>
<evidence type="ECO:0000256" key="6">
    <source>
        <dbReference type="PIRSR" id="PIRSR602401-1"/>
    </source>
</evidence>
<evidence type="ECO:0008006" key="11">
    <source>
        <dbReference type="Google" id="ProtNLM"/>
    </source>
</evidence>
<dbReference type="Gramene" id="TraesCLE_scaffold_128149_01G000100.1">
    <property type="protein sequence ID" value="TraesCLE_scaffold_128149_01G000100.1"/>
    <property type="gene ID" value="TraesCLE_scaffold_128149_01G000100"/>
</dbReference>
<dbReference type="Gramene" id="TraesCAD_scaffold_116473_01G000100.1">
    <property type="protein sequence ID" value="TraesCAD_scaffold_116473_01G000100.1"/>
    <property type="gene ID" value="TraesCAD_scaffold_116473_01G000100"/>
</dbReference>
<dbReference type="InterPro" id="IPR017972">
    <property type="entry name" value="Cyt_P450_CS"/>
</dbReference>
<dbReference type="Gramene" id="TraesPARA_EIv1.0_1930060.1">
    <property type="protein sequence ID" value="TraesPARA_EIv1.0_1930060.1.CDS"/>
    <property type="gene ID" value="TraesPARA_EIv1.0_1930060"/>
</dbReference>
<evidence type="ECO:0000313" key="10">
    <source>
        <dbReference type="Proteomes" id="UP000019116"/>
    </source>
</evidence>
<reference evidence="9" key="2">
    <citation type="submission" date="2018-10" db="UniProtKB">
        <authorList>
            <consortium name="EnsemblPlants"/>
        </authorList>
    </citation>
    <scope>IDENTIFICATION</scope>
</reference>
<dbReference type="PRINTS" id="PR00463">
    <property type="entry name" value="EP450I"/>
</dbReference>
<keyword evidence="2 8" id="KW-0812">Transmembrane</keyword>
<dbReference type="STRING" id="4565.A0A3B6NPR3"/>
<dbReference type="SUPFAM" id="SSF48264">
    <property type="entry name" value="Cytochrome P450"/>
    <property type="match status" value="1"/>
</dbReference>
<protein>
    <recommendedName>
        <fullName evidence="11">Cytochrome P450</fullName>
    </recommendedName>
</protein>
<dbReference type="OMA" id="MLLQFGE"/>
<dbReference type="Gramene" id="TraesSYM6A03G03244040.2">
    <property type="protein sequence ID" value="TraesSYM6A03G03244040.2"/>
    <property type="gene ID" value="TraesSYM6A03G03244040"/>
</dbReference>
<evidence type="ECO:0000256" key="2">
    <source>
        <dbReference type="ARBA" id="ARBA00022692"/>
    </source>
</evidence>
<dbReference type="GO" id="GO:0016705">
    <property type="term" value="F:oxidoreductase activity, acting on paired donors, with incorporation or reduction of molecular oxygen"/>
    <property type="evidence" value="ECO:0007669"/>
    <property type="project" value="InterPro"/>
</dbReference>
<evidence type="ECO:0000256" key="3">
    <source>
        <dbReference type="ARBA" id="ARBA00022723"/>
    </source>
</evidence>
<accession>A0A3B6NPR3</accession>
<dbReference type="Gramene" id="TraesLDM6A03G03306580.1">
    <property type="protein sequence ID" value="TraesLDM6A03G03306580.1"/>
    <property type="gene ID" value="TraesLDM6A03G03306580"/>
</dbReference>
<keyword evidence="10" id="KW-1185">Reference proteome</keyword>
<dbReference type="AlphaFoldDB" id="A0A3B6NPR3"/>
<evidence type="ECO:0000256" key="1">
    <source>
        <dbReference type="ARBA" id="ARBA00010617"/>
    </source>
</evidence>
<dbReference type="OrthoDB" id="2789670at2759"/>
<dbReference type="Gramene" id="TraesNOR6A03G03334760.1">
    <property type="protein sequence ID" value="TraesNOR6A03G03334760.1"/>
    <property type="gene ID" value="TraesNOR6A03G03334760"/>
</dbReference>
<dbReference type="PANTHER" id="PTHR47955:SF21">
    <property type="entry name" value="OS06G0642300 PROTEIN"/>
    <property type="match status" value="1"/>
</dbReference>
<dbReference type="Gramene" id="TraesCS6A02G174700.1">
    <property type="protein sequence ID" value="TraesCS6A02G174700.1"/>
    <property type="gene ID" value="TraesCS6A02G174700"/>
</dbReference>